<evidence type="ECO:0000256" key="2">
    <source>
        <dbReference type="ARBA" id="ARBA00022840"/>
    </source>
</evidence>
<dbReference type="Proteomes" id="UP000236161">
    <property type="component" value="Unassembled WGS sequence"/>
</dbReference>
<dbReference type="Gene3D" id="3.30.30.30">
    <property type="match status" value="1"/>
</dbReference>
<keyword evidence="1" id="KW-0547">Nucleotide-binding</keyword>
<gene>
    <name evidence="3" type="primary">HSP70-5</name>
    <name evidence="3" type="ORF">AXF42_Ash014190</name>
</gene>
<reference evidence="3 4" key="1">
    <citation type="journal article" date="2017" name="Nature">
        <title>The Apostasia genome and the evolution of orchids.</title>
        <authorList>
            <person name="Zhang G.Q."/>
            <person name="Liu K.W."/>
            <person name="Li Z."/>
            <person name="Lohaus R."/>
            <person name="Hsiao Y.Y."/>
            <person name="Niu S.C."/>
            <person name="Wang J.Y."/>
            <person name="Lin Y.C."/>
            <person name="Xu Q."/>
            <person name="Chen L.J."/>
            <person name="Yoshida K."/>
            <person name="Fujiwara S."/>
            <person name="Wang Z.W."/>
            <person name="Zhang Y.Q."/>
            <person name="Mitsuda N."/>
            <person name="Wang M."/>
            <person name="Liu G.H."/>
            <person name="Pecoraro L."/>
            <person name="Huang H.X."/>
            <person name="Xiao X.J."/>
            <person name="Lin M."/>
            <person name="Wu X.Y."/>
            <person name="Wu W.L."/>
            <person name="Chen Y.Y."/>
            <person name="Chang S.B."/>
            <person name="Sakamoto S."/>
            <person name="Ohme-Takagi M."/>
            <person name="Yagi M."/>
            <person name="Zeng S.J."/>
            <person name="Shen C.Y."/>
            <person name="Yeh C.M."/>
            <person name="Luo Y.B."/>
            <person name="Tsai W.C."/>
            <person name="Van de Peer Y."/>
            <person name="Liu Z.J."/>
        </authorList>
    </citation>
    <scope>NUCLEOTIDE SEQUENCE [LARGE SCALE GENOMIC DNA]</scope>
    <source>
        <strain evidence="4">cv. Shenzhen</strain>
        <tissue evidence="3">Stem</tissue>
    </source>
</reference>
<dbReference type="PANTHER" id="PTHR19375">
    <property type="entry name" value="HEAT SHOCK PROTEIN 70KDA"/>
    <property type="match status" value="1"/>
</dbReference>
<dbReference type="Pfam" id="PF00012">
    <property type="entry name" value="HSP70"/>
    <property type="match status" value="1"/>
</dbReference>
<dbReference type="GO" id="GO:0140662">
    <property type="term" value="F:ATP-dependent protein folding chaperone"/>
    <property type="evidence" value="ECO:0007669"/>
    <property type="project" value="InterPro"/>
</dbReference>
<dbReference type="InterPro" id="IPR043129">
    <property type="entry name" value="ATPase_NBD"/>
</dbReference>
<accession>A0A2I0A168</accession>
<evidence type="ECO:0000256" key="1">
    <source>
        <dbReference type="ARBA" id="ARBA00022741"/>
    </source>
</evidence>
<dbReference type="GO" id="GO:0005524">
    <property type="term" value="F:ATP binding"/>
    <property type="evidence" value="ECO:0007669"/>
    <property type="project" value="UniProtKB-KW"/>
</dbReference>
<dbReference type="AlphaFoldDB" id="A0A2I0A168"/>
<dbReference type="InterPro" id="IPR013126">
    <property type="entry name" value="Hsp_70_fam"/>
</dbReference>
<evidence type="ECO:0000313" key="3">
    <source>
        <dbReference type="EMBL" id="PKA49288.1"/>
    </source>
</evidence>
<dbReference type="Gene3D" id="3.90.640.10">
    <property type="entry name" value="Actin, Chain A, domain 4"/>
    <property type="match status" value="1"/>
</dbReference>
<keyword evidence="2" id="KW-0067">ATP-binding</keyword>
<protein>
    <submittedName>
        <fullName evidence="3">Heat shock 70 kDa protein 5</fullName>
    </submittedName>
</protein>
<proteinExistence type="predicted"/>
<name>A0A2I0A168_9ASPA</name>
<keyword evidence="3" id="KW-0346">Stress response</keyword>
<dbReference type="EMBL" id="KZ452039">
    <property type="protein sequence ID" value="PKA49288.1"/>
    <property type="molecule type" value="Genomic_DNA"/>
</dbReference>
<evidence type="ECO:0000313" key="4">
    <source>
        <dbReference type="Proteomes" id="UP000236161"/>
    </source>
</evidence>
<keyword evidence="4" id="KW-1185">Reference proteome</keyword>
<dbReference type="SUPFAM" id="SSF53067">
    <property type="entry name" value="Actin-like ATPase domain"/>
    <property type="match status" value="1"/>
</dbReference>
<dbReference type="STRING" id="1088818.A0A2I0A168"/>
<organism evidence="3 4">
    <name type="scientific">Apostasia shenzhenica</name>
    <dbReference type="NCBI Taxonomy" id="1088818"/>
    <lineage>
        <taxon>Eukaryota</taxon>
        <taxon>Viridiplantae</taxon>
        <taxon>Streptophyta</taxon>
        <taxon>Embryophyta</taxon>
        <taxon>Tracheophyta</taxon>
        <taxon>Spermatophyta</taxon>
        <taxon>Magnoliopsida</taxon>
        <taxon>Liliopsida</taxon>
        <taxon>Asparagales</taxon>
        <taxon>Orchidaceae</taxon>
        <taxon>Apostasioideae</taxon>
        <taxon>Apostasia</taxon>
    </lineage>
</organism>
<dbReference type="OrthoDB" id="29851at2759"/>
<sequence>MPPLGRHTDSNCVVHLHSSADFSKALRRSSTFKEIAGLDGIPLLAVNHENELKLFAPIDIVSLKLMELRDELTQRFDCFSRILPIIVVVLPPHTDNCRTRYFLCSAANAVGVTVYEFEDAALMAVRLYDVLREGMRFVVVVALEAGVLEVSLLSLCEGVCYGRAANVLCFGCPLVEHLIEKLRRRFGVDVSGNADACRRLKAACERAKSGLCSGGVDPAVIEVDLLQEGVDLCETISLSALVEMNLRHIERAISKCLAEGGILPEAVDDVVLAGASGRLHHVAQAVRRFFREEKPVRFTIDPEMVVEHGTRDRANELSRQSESLSFGYLIFKN</sequence>
<dbReference type="Gene3D" id="3.30.420.40">
    <property type="match status" value="2"/>
</dbReference>